<dbReference type="GO" id="GO:0006281">
    <property type="term" value="P:DNA repair"/>
    <property type="evidence" value="ECO:0007669"/>
    <property type="project" value="InterPro"/>
</dbReference>
<accession>A0A3S5C2D5</accession>
<reference evidence="3 4" key="1">
    <citation type="submission" date="2018-12" db="EMBL/GenBank/DDBJ databases">
        <authorList>
            <consortium name="Pathogen Informatics"/>
        </authorList>
    </citation>
    <scope>NUCLEOTIDE SEQUENCE [LARGE SCALE GENOMIC DNA]</scope>
    <source>
        <strain evidence="3 4">NCTC13079</strain>
    </source>
</reference>
<dbReference type="InterPro" id="IPR010994">
    <property type="entry name" value="RuvA_2-like"/>
</dbReference>
<dbReference type="AlphaFoldDB" id="A0A3S5C2D5"/>
<dbReference type="Gene3D" id="3.10.560.10">
    <property type="entry name" value="Outer membrane lipoprotein wza domain like"/>
    <property type="match status" value="1"/>
</dbReference>
<evidence type="ECO:0000256" key="1">
    <source>
        <dbReference type="SAM" id="Phobius"/>
    </source>
</evidence>
<dbReference type="GO" id="GO:0015628">
    <property type="term" value="P:protein secretion by the type II secretion system"/>
    <property type="evidence" value="ECO:0007669"/>
    <property type="project" value="TreeGrafter"/>
</dbReference>
<evidence type="ECO:0000313" key="4">
    <source>
        <dbReference type="Proteomes" id="UP000269544"/>
    </source>
</evidence>
<name>A0A3S5C2D5_9FIRM</name>
<keyword evidence="1" id="KW-0472">Membrane</keyword>
<dbReference type="KEGG" id="piv:NCTC13079_00666"/>
<dbReference type="PANTHER" id="PTHR21180:SF32">
    <property type="entry name" value="ENDONUCLEASE_EXONUCLEASE_PHOSPHATASE FAMILY DOMAIN-CONTAINING PROTEIN 1"/>
    <property type="match status" value="1"/>
</dbReference>
<protein>
    <submittedName>
        <fullName evidence="3">ComE operon protein 1</fullName>
    </submittedName>
</protein>
<feature type="domain" description="Helix-hairpin-helix DNA-binding motif class 1" evidence="2">
    <location>
        <begin position="151"/>
        <end position="170"/>
    </location>
</feature>
<dbReference type="GO" id="GO:0003677">
    <property type="term" value="F:DNA binding"/>
    <property type="evidence" value="ECO:0007669"/>
    <property type="project" value="InterPro"/>
</dbReference>
<feature type="domain" description="Helix-hairpin-helix DNA-binding motif class 1" evidence="2">
    <location>
        <begin position="180"/>
        <end position="199"/>
    </location>
</feature>
<dbReference type="GO" id="GO:0015627">
    <property type="term" value="C:type II protein secretion system complex"/>
    <property type="evidence" value="ECO:0007669"/>
    <property type="project" value="TreeGrafter"/>
</dbReference>
<sequence length="201" mass="21970">MDLSPREKNIILCSIALIVLVVSYFTYKDKKRQEPDAPMMLYAESGDFSGAQNVERQIEVPVETGTIFVDIGGAVQRPGLYELDAGSRVKDGIVAAGGIIGEADMSQVNQARKLSDEEKLYIPHRGEEVPQGEAGESEGAGPVSIQTASKEQLMRLPGIGEKTADKIIEHRNAHPFQQAEDLKEVPGIGEKTYESLKPYIK</sequence>
<proteinExistence type="predicted"/>
<keyword evidence="1" id="KW-1133">Transmembrane helix</keyword>
<dbReference type="Gene3D" id="1.10.150.320">
    <property type="entry name" value="Photosystem II 12 kDa extrinsic protein"/>
    <property type="match status" value="1"/>
</dbReference>
<dbReference type="Proteomes" id="UP000269544">
    <property type="component" value="Chromosome"/>
</dbReference>
<dbReference type="SMART" id="SM00278">
    <property type="entry name" value="HhH1"/>
    <property type="match status" value="2"/>
</dbReference>
<dbReference type="RefSeq" id="WP_126465201.1">
    <property type="nucleotide sequence ID" value="NZ_LR134523.1"/>
</dbReference>
<dbReference type="EMBL" id="LR134523">
    <property type="protein sequence ID" value="VEJ35395.1"/>
    <property type="molecule type" value="Genomic_DNA"/>
</dbReference>
<keyword evidence="4" id="KW-1185">Reference proteome</keyword>
<keyword evidence="1" id="KW-0812">Transmembrane</keyword>
<dbReference type="InterPro" id="IPR003583">
    <property type="entry name" value="Hlx-hairpin-Hlx_DNA-bd_motif"/>
</dbReference>
<dbReference type="PANTHER" id="PTHR21180">
    <property type="entry name" value="ENDONUCLEASE/EXONUCLEASE/PHOSPHATASE FAMILY DOMAIN-CONTAINING PROTEIN 1"/>
    <property type="match status" value="1"/>
</dbReference>
<feature type="transmembrane region" description="Helical" evidence="1">
    <location>
        <begin position="9"/>
        <end position="27"/>
    </location>
</feature>
<dbReference type="InterPro" id="IPR019554">
    <property type="entry name" value="Soluble_ligand-bd"/>
</dbReference>
<dbReference type="InterPro" id="IPR051675">
    <property type="entry name" value="Endo/Exo/Phosphatase_dom_1"/>
</dbReference>
<evidence type="ECO:0000313" key="3">
    <source>
        <dbReference type="EMBL" id="VEJ35395.1"/>
    </source>
</evidence>
<dbReference type="Pfam" id="PF12836">
    <property type="entry name" value="HHH_3"/>
    <property type="match status" value="1"/>
</dbReference>
<dbReference type="Pfam" id="PF10531">
    <property type="entry name" value="SLBB"/>
    <property type="match status" value="1"/>
</dbReference>
<gene>
    <name evidence="3" type="primary">comEA</name>
    <name evidence="3" type="ORF">NCTC13079_00666</name>
</gene>
<dbReference type="OrthoDB" id="9790239at2"/>
<dbReference type="SUPFAM" id="SSF47781">
    <property type="entry name" value="RuvA domain 2-like"/>
    <property type="match status" value="1"/>
</dbReference>
<organism evidence="3 4">
    <name type="scientific">Aedoeadaptatus ivorii</name>
    <dbReference type="NCBI Taxonomy" id="54006"/>
    <lineage>
        <taxon>Bacteria</taxon>
        <taxon>Bacillati</taxon>
        <taxon>Bacillota</taxon>
        <taxon>Tissierellia</taxon>
        <taxon>Tissierellales</taxon>
        <taxon>Peptoniphilaceae</taxon>
        <taxon>Aedoeadaptatus</taxon>
    </lineage>
</organism>
<evidence type="ECO:0000259" key="2">
    <source>
        <dbReference type="SMART" id="SM00278"/>
    </source>
</evidence>